<reference evidence="2 3" key="1">
    <citation type="submission" date="2021-03" db="EMBL/GenBank/DDBJ databases">
        <title>Aliifodinibius sp. nov., a new bacterium isolated from saline soil.</title>
        <authorList>
            <person name="Galisteo C."/>
            <person name="De La Haba R."/>
            <person name="Sanchez-Porro C."/>
            <person name="Ventosa A."/>
        </authorList>
    </citation>
    <scope>NUCLEOTIDE SEQUENCE [LARGE SCALE GENOMIC DNA]</scope>
    <source>
        <strain evidence="2 3">1BSP15-2V2</strain>
    </source>
</reference>
<dbReference type="Proteomes" id="UP001207918">
    <property type="component" value="Unassembled WGS sequence"/>
</dbReference>
<proteinExistence type="predicted"/>
<evidence type="ECO:0000313" key="2">
    <source>
        <dbReference type="EMBL" id="MCW9708488.1"/>
    </source>
</evidence>
<organism evidence="2 3">
    <name type="scientific">Fodinibius salsisoli</name>
    <dbReference type="NCBI Taxonomy" id="2820877"/>
    <lineage>
        <taxon>Bacteria</taxon>
        <taxon>Pseudomonadati</taxon>
        <taxon>Balneolota</taxon>
        <taxon>Balneolia</taxon>
        <taxon>Balneolales</taxon>
        <taxon>Balneolaceae</taxon>
        <taxon>Fodinibius</taxon>
    </lineage>
</organism>
<comment type="caution">
    <text evidence="2">The sequence shown here is derived from an EMBL/GenBank/DDBJ whole genome shotgun (WGS) entry which is preliminary data.</text>
</comment>
<name>A0ABT3PRJ7_9BACT</name>
<dbReference type="RefSeq" id="WP_265767272.1">
    <property type="nucleotide sequence ID" value="NZ_JAGGJA010000013.1"/>
</dbReference>
<accession>A0ABT3PRJ7</accession>
<keyword evidence="1" id="KW-1133">Transmembrane helix</keyword>
<evidence type="ECO:0000256" key="1">
    <source>
        <dbReference type="SAM" id="Phobius"/>
    </source>
</evidence>
<keyword evidence="3" id="KW-1185">Reference proteome</keyword>
<keyword evidence="1" id="KW-0472">Membrane</keyword>
<keyword evidence="1" id="KW-0812">Transmembrane</keyword>
<dbReference type="EMBL" id="JAGGJA010000013">
    <property type="protein sequence ID" value="MCW9708488.1"/>
    <property type="molecule type" value="Genomic_DNA"/>
</dbReference>
<gene>
    <name evidence="2" type="ORF">J6I44_16620</name>
</gene>
<evidence type="ECO:0000313" key="3">
    <source>
        <dbReference type="Proteomes" id="UP001207918"/>
    </source>
</evidence>
<feature type="transmembrane region" description="Helical" evidence="1">
    <location>
        <begin position="36"/>
        <end position="58"/>
    </location>
</feature>
<sequence>MKKFFCISGLVFSLFKFIESLLFDLMPALSSSETAAYKAGVVLGIFLILLAAIGYSYWTYPLFITPDGNTNHASA</sequence>
<protein>
    <submittedName>
        <fullName evidence="2">Uncharacterized protein</fullName>
    </submittedName>
</protein>